<dbReference type="FunFam" id="1.20.120.1750:FF:000019">
    <property type="entry name" value="RBR-type E3 ubiquitin transferase"/>
    <property type="match status" value="1"/>
</dbReference>
<dbReference type="InterPro" id="IPR017907">
    <property type="entry name" value="Znf_RING_CS"/>
</dbReference>
<evidence type="ECO:0000256" key="12">
    <source>
        <dbReference type="ARBA" id="ARBA00022833"/>
    </source>
</evidence>
<evidence type="ECO:0000256" key="4">
    <source>
        <dbReference type="ARBA" id="ARBA00004906"/>
    </source>
</evidence>
<comment type="cofactor">
    <cofactor evidence="2">
        <name>Zn(2+)</name>
        <dbReference type="ChEBI" id="CHEBI:29105"/>
    </cofactor>
</comment>
<evidence type="ECO:0000256" key="5">
    <source>
        <dbReference type="ARBA" id="ARBA00005884"/>
    </source>
</evidence>
<dbReference type="GO" id="GO:0016567">
    <property type="term" value="P:protein ubiquitination"/>
    <property type="evidence" value="ECO:0007669"/>
    <property type="project" value="UniProtKB-UniPathway"/>
</dbReference>
<dbReference type="Proteomes" id="UP000327085">
    <property type="component" value="Chromosome 6"/>
</dbReference>
<evidence type="ECO:0000256" key="7">
    <source>
        <dbReference type="ARBA" id="ARBA00022679"/>
    </source>
</evidence>
<dbReference type="OMA" id="WHYDMSC"/>
<feature type="domain" description="RING-type" evidence="15">
    <location>
        <begin position="280"/>
        <end position="495"/>
    </location>
</feature>
<proteinExistence type="inferred from homology"/>
<feature type="domain" description="RING-type" evidence="14">
    <location>
        <begin position="284"/>
        <end position="328"/>
    </location>
</feature>
<evidence type="ECO:0000259" key="14">
    <source>
        <dbReference type="PROSITE" id="PS50089"/>
    </source>
</evidence>
<dbReference type="UniPathway" id="UPA00143"/>
<dbReference type="InterPro" id="IPR002867">
    <property type="entry name" value="IBR_dom"/>
</dbReference>
<dbReference type="SUPFAM" id="SSF57850">
    <property type="entry name" value="RING/U-box"/>
    <property type="match status" value="5"/>
</dbReference>
<dbReference type="InterPro" id="IPR044066">
    <property type="entry name" value="TRIAD_supradom"/>
</dbReference>
<evidence type="ECO:0000256" key="8">
    <source>
        <dbReference type="ARBA" id="ARBA00022723"/>
    </source>
</evidence>
<evidence type="ECO:0000256" key="11">
    <source>
        <dbReference type="ARBA" id="ARBA00022786"/>
    </source>
</evidence>
<organism evidence="16 17">
    <name type="scientific">Prunus dulcis</name>
    <name type="common">Almond</name>
    <name type="synonym">Amygdalus dulcis</name>
    <dbReference type="NCBI Taxonomy" id="3755"/>
    <lineage>
        <taxon>Eukaryota</taxon>
        <taxon>Viridiplantae</taxon>
        <taxon>Streptophyta</taxon>
        <taxon>Embryophyta</taxon>
        <taxon>Tracheophyta</taxon>
        <taxon>Spermatophyta</taxon>
        <taxon>Magnoliopsida</taxon>
        <taxon>eudicotyledons</taxon>
        <taxon>Gunneridae</taxon>
        <taxon>Pentapetalae</taxon>
        <taxon>rosids</taxon>
        <taxon>fabids</taxon>
        <taxon>Rosales</taxon>
        <taxon>Rosaceae</taxon>
        <taxon>Amygdaloideae</taxon>
        <taxon>Amygdaleae</taxon>
        <taxon>Prunus</taxon>
    </lineage>
</organism>
<dbReference type="SMART" id="SM00647">
    <property type="entry name" value="IBR"/>
    <property type="match status" value="3"/>
</dbReference>
<evidence type="ECO:0000256" key="10">
    <source>
        <dbReference type="ARBA" id="ARBA00022771"/>
    </source>
</evidence>
<keyword evidence="16" id="KW-0436">Ligase</keyword>
<dbReference type="GO" id="GO:0061630">
    <property type="term" value="F:ubiquitin protein ligase activity"/>
    <property type="evidence" value="ECO:0007669"/>
    <property type="project" value="UniProtKB-EC"/>
</dbReference>
<dbReference type="InterPro" id="IPR013083">
    <property type="entry name" value="Znf_RING/FYVE/PHD"/>
</dbReference>
<feature type="domain" description="RING-type" evidence="14">
    <location>
        <begin position="450"/>
        <end position="493"/>
    </location>
</feature>
<comment type="function">
    <text evidence="3">Might act as an E3 ubiquitin-protein ligase, or as part of E3 complex, which accepts ubiquitin from specific E2 ubiquitin-conjugating enzymes and then transfers it to substrates.</text>
</comment>
<reference evidence="17" key="1">
    <citation type="journal article" date="2020" name="Plant J.">
        <title>Transposons played a major role in the diversification between the closely related almond and peach genomes: results from the almond genome sequence.</title>
        <authorList>
            <person name="Alioto T."/>
            <person name="Alexiou K.G."/>
            <person name="Bardil A."/>
            <person name="Barteri F."/>
            <person name="Castanera R."/>
            <person name="Cruz F."/>
            <person name="Dhingra A."/>
            <person name="Duval H."/>
            <person name="Fernandez I Marti A."/>
            <person name="Frias L."/>
            <person name="Galan B."/>
            <person name="Garcia J.L."/>
            <person name="Howad W."/>
            <person name="Gomez-Garrido J."/>
            <person name="Gut M."/>
            <person name="Julca I."/>
            <person name="Morata J."/>
            <person name="Puigdomenech P."/>
            <person name="Ribeca P."/>
            <person name="Rubio Cabetas M.J."/>
            <person name="Vlasova A."/>
            <person name="Wirthensohn M."/>
            <person name="Garcia-Mas J."/>
            <person name="Gabaldon T."/>
            <person name="Casacuberta J.M."/>
            <person name="Arus P."/>
        </authorList>
    </citation>
    <scope>NUCLEOTIDE SEQUENCE [LARGE SCALE GENOMIC DNA]</scope>
    <source>
        <strain evidence="17">cv. Texas</strain>
    </source>
</reference>
<name>A0A5E4FJ24_PRUDU</name>
<dbReference type="EMBL" id="CABIKO010000097">
    <property type="protein sequence ID" value="VVA25648.1"/>
    <property type="molecule type" value="Genomic_DNA"/>
</dbReference>
<evidence type="ECO:0000256" key="13">
    <source>
        <dbReference type="PROSITE-ProRule" id="PRU00175"/>
    </source>
</evidence>
<dbReference type="Gramene" id="VVA25648">
    <property type="protein sequence ID" value="VVA25648"/>
    <property type="gene ID" value="Prudul26B025315"/>
</dbReference>
<dbReference type="Pfam" id="PF01485">
    <property type="entry name" value="IBR"/>
    <property type="match status" value="3"/>
</dbReference>
<evidence type="ECO:0000256" key="3">
    <source>
        <dbReference type="ARBA" id="ARBA00003976"/>
    </source>
</evidence>
<dbReference type="GO" id="GO:0008270">
    <property type="term" value="F:zinc ion binding"/>
    <property type="evidence" value="ECO:0007669"/>
    <property type="project" value="UniProtKB-KW"/>
</dbReference>
<feature type="domain" description="RING-type" evidence="15">
    <location>
        <begin position="1"/>
        <end position="150"/>
    </location>
</feature>
<dbReference type="Gene3D" id="3.30.40.10">
    <property type="entry name" value="Zinc/RING finger domain, C3HC4 (zinc finger)"/>
    <property type="match status" value="1"/>
</dbReference>
<dbReference type="InterPro" id="IPR001841">
    <property type="entry name" value="Znf_RING"/>
</dbReference>
<accession>A0A5E4FJ24</accession>
<comment type="pathway">
    <text evidence="4">Protein modification; protein ubiquitination.</text>
</comment>
<dbReference type="InParanoid" id="A0A5E4FJ24"/>
<dbReference type="InterPro" id="IPR031127">
    <property type="entry name" value="E3_UB_ligase_RBR"/>
</dbReference>
<dbReference type="PANTHER" id="PTHR11685">
    <property type="entry name" value="RBR FAMILY RING FINGER AND IBR DOMAIN-CONTAINING"/>
    <property type="match status" value="1"/>
</dbReference>
<gene>
    <name evidence="16" type="ORF">ALMOND_2B025315</name>
</gene>
<sequence>MIERIKESSIPVTEKVYCAFPMCSALMSKKEVLEHTKTSFVSEGGRKCMKCQLYFCVNCKVPWHYDMSCYDYQRSETNSLAEEQLLKSLAMKKLWRQCSKCKHMVELDSGCYHITCSPCFHWKSVCVPAAAGGGAAKGLSLDGGGSAAKKVVVVGAGVAICDRRDNLIFESRKNLKSLNHFAVRSRKTAELLALNDGSHFEVEKGHIFCDDYLIYQYVMSTLPGSSKIAAFVNQVTRLERTFAYCSLCLVVALSLLRNLQFETIASQSTSPAATCKAMSVKETCLICFEDNPIARMFSVGTCHHKYCLSCMKHHVEVQLQSGIVAQCPHKDCKCEVNTETCKKFLSPELADIMIERIKESSIPVTEKVYCTFPRCSALMSKQEVLEHTKTSFASEGGGKCMKCHQYFCINCRVPWHYDMSCYDYQSSETYSRSDDQSVKSLAMKKLWRQCSKCKHMVELDSGCYHIICRCGHQFCYTCGAEWKNKRATCSCPLWDEHHIIRP</sequence>
<dbReference type="AlphaFoldDB" id="A0A5E4FJ24"/>
<dbReference type="PROSITE" id="PS51873">
    <property type="entry name" value="TRIAD"/>
    <property type="match status" value="2"/>
</dbReference>
<keyword evidence="11" id="KW-0833">Ubl conjugation pathway</keyword>
<dbReference type="CDD" id="cd22584">
    <property type="entry name" value="Rcat_RBR_unk"/>
    <property type="match status" value="1"/>
</dbReference>
<dbReference type="Gene3D" id="1.20.120.1750">
    <property type="match status" value="2"/>
</dbReference>
<comment type="catalytic activity">
    <reaction evidence="1">
        <text>[E2 ubiquitin-conjugating enzyme]-S-ubiquitinyl-L-cysteine + [acceptor protein]-L-lysine = [E2 ubiquitin-conjugating enzyme]-L-cysteine + [acceptor protein]-N(6)-ubiquitinyl-L-lysine.</text>
        <dbReference type="EC" id="2.3.2.31"/>
    </reaction>
</comment>
<evidence type="ECO:0000256" key="2">
    <source>
        <dbReference type="ARBA" id="ARBA00001947"/>
    </source>
</evidence>
<dbReference type="PROSITE" id="PS50089">
    <property type="entry name" value="ZF_RING_2"/>
    <property type="match status" value="2"/>
</dbReference>
<dbReference type="FunFam" id="3.30.40.10:FF:000230">
    <property type="entry name" value="RBR-type E3 ubiquitin transferase"/>
    <property type="match status" value="1"/>
</dbReference>
<comment type="similarity">
    <text evidence="5">Belongs to the RBR family. Ariadne subfamily.</text>
</comment>
<keyword evidence="7" id="KW-0808">Transferase</keyword>
<evidence type="ECO:0000259" key="15">
    <source>
        <dbReference type="PROSITE" id="PS51873"/>
    </source>
</evidence>
<dbReference type="PROSITE" id="PS00518">
    <property type="entry name" value="ZF_RING_1"/>
    <property type="match status" value="1"/>
</dbReference>
<dbReference type="CDD" id="cd22582">
    <property type="entry name" value="BRcat_RBR_unk"/>
    <property type="match status" value="2"/>
</dbReference>
<keyword evidence="9" id="KW-0677">Repeat</keyword>
<dbReference type="GO" id="GO:0016874">
    <property type="term" value="F:ligase activity"/>
    <property type="evidence" value="ECO:0007669"/>
    <property type="project" value="UniProtKB-KW"/>
</dbReference>
<evidence type="ECO:0000256" key="1">
    <source>
        <dbReference type="ARBA" id="ARBA00001798"/>
    </source>
</evidence>
<evidence type="ECO:0000256" key="9">
    <source>
        <dbReference type="ARBA" id="ARBA00022737"/>
    </source>
</evidence>
<keyword evidence="12" id="KW-0862">Zinc</keyword>
<evidence type="ECO:0000313" key="16">
    <source>
        <dbReference type="EMBL" id="VVA25648.1"/>
    </source>
</evidence>
<evidence type="ECO:0000256" key="6">
    <source>
        <dbReference type="ARBA" id="ARBA00012251"/>
    </source>
</evidence>
<dbReference type="EC" id="2.3.2.31" evidence="6"/>
<keyword evidence="10 13" id="KW-0863">Zinc-finger</keyword>
<protein>
    <recommendedName>
        <fullName evidence="6">RBR-type E3 ubiquitin transferase</fullName>
        <ecNumber evidence="6">2.3.2.31</ecNumber>
    </recommendedName>
</protein>
<keyword evidence="8" id="KW-0479">Metal-binding</keyword>
<evidence type="ECO:0000313" key="17">
    <source>
        <dbReference type="Proteomes" id="UP000327085"/>
    </source>
</evidence>